<dbReference type="EMBL" id="CP071793">
    <property type="protein sequence ID" value="QTD50132.1"/>
    <property type="molecule type" value="Genomic_DNA"/>
</dbReference>
<dbReference type="PANTHER" id="PTHR10067:SF13">
    <property type="entry name" value="PHOSPHATIDYLSERINE DECARBOXYLASE"/>
    <property type="match status" value="1"/>
</dbReference>
<dbReference type="Pfam" id="PF02666">
    <property type="entry name" value="PS_Dcarbxylase"/>
    <property type="match status" value="1"/>
</dbReference>
<dbReference type="AlphaFoldDB" id="A0A8A4TLZ7"/>
<keyword evidence="1" id="KW-0210">Decarboxylase</keyword>
<dbReference type="Proteomes" id="UP000663929">
    <property type="component" value="Chromosome"/>
</dbReference>
<evidence type="ECO:0000256" key="2">
    <source>
        <dbReference type="ARBA" id="ARBA00023145"/>
    </source>
</evidence>
<dbReference type="RefSeq" id="WP_237379763.1">
    <property type="nucleotide sequence ID" value="NZ_CP071793.1"/>
</dbReference>
<protein>
    <submittedName>
        <fullName evidence="6">Phosphatidylserine decarboxylase</fullName>
    </submittedName>
</protein>
<evidence type="ECO:0000313" key="7">
    <source>
        <dbReference type="Proteomes" id="UP000663929"/>
    </source>
</evidence>
<proteinExistence type="predicted"/>
<keyword evidence="3" id="KW-0456">Lyase</keyword>
<evidence type="ECO:0000256" key="1">
    <source>
        <dbReference type="ARBA" id="ARBA00022793"/>
    </source>
</evidence>
<accession>A0A8A4TLZ7</accession>
<gene>
    <name evidence="6" type="ORF">J3U87_31495</name>
</gene>
<dbReference type="KEGG" id="scor:J3U87_31495"/>
<dbReference type="GO" id="GO:0004609">
    <property type="term" value="F:phosphatidylserine decarboxylase activity"/>
    <property type="evidence" value="ECO:0007669"/>
    <property type="project" value="InterPro"/>
</dbReference>
<dbReference type="GO" id="GO:0008654">
    <property type="term" value="P:phospholipid biosynthetic process"/>
    <property type="evidence" value="ECO:0007669"/>
    <property type="project" value="InterPro"/>
</dbReference>
<organism evidence="6 7">
    <name type="scientific">Sulfidibacter corallicola</name>
    <dbReference type="NCBI Taxonomy" id="2818388"/>
    <lineage>
        <taxon>Bacteria</taxon>
        <taxon>Pseudomonadati</taxon>
        <taxon>Acidobacteriota</taxon>
        <taxon>Holophagae</taxon>
        <taxon>Acanthopleuribacterales</taxon>
        <taxon>Acanthopleuribacteraceae</taxon>
        <taxon>Sulfidibacter</taxon>
    </lineage>
</organism>
<feature type="region of interest" description="Disordered" evidence="5">
    <location>
        <begin position="1"/>
        <end position="54"/>
    </location>
</feature>
<sequence length="497" mass="56769">MTRKFRGRAASARSRLASQQDLQRFLERPGSAEAMGKADRKPVKDTQLPPQEPPFLGDMPPVGVVYEPQQPATKQLKRIIDKNYYSANFEKAIEVVHAQKIPELSRIKTLDQFYYYVDALVTWIPEIRVWDWNGEILHERTVYLRITQFYYYFNQPTLEALQSPIEPKEGQDLSPVSKWLREFAVEWGSFLDTAESRQYLETFKYAPEYAWQEFEKPPEDYPSFNAFFARTFKDIAVQRPVAQAADDRVIVFPAESTFVGQWAVSTPVGEPLPAPASIVVKHIEWPIDELLQDSKYGNDFKGGMFCHSFLNTYDYHRLHTSVSGKVLEAKFIPGQVYLEVNLERQGDEVADGDIANAVIPQRYLDADDPTGYQFVQCRGLLVLESPIGKVAILPMGMAQVSSVVFVTPKKEGQQPIMLTPEEKQGRDYHQQVDLLNQKIEKALVGKHLEKGEMFSYFQFGGSDCVVVFERKANVDVTAKVNTHYPIRSQYAIANINN</sequence>
<reference evidence="6" key="1">
    <citation type="submission" date="2021-03" db="EMBL/GenBank/DDBJ databases">
        <title>Acanthopleuribacteraceae sp. M133.</title>
        <authorList>
            <person name="Wang G."/>
        </authorList>
    </citation>
    <scope>NUCLEOTIDE SEQUENCE</scope>
    <source>
        <strain evidence="6">M133</strain>
    </source>
</reference>
<dbReference type="PANTHER" id="PTHR10067">
    <property type="entry name" value="PHOSPHATIDYLSERINE DECARBOXYLASE"/>
    <property type="match status" value="1"/>
</dbReference>
<name>A0A8A4TLZ7_SULCO</name>
<evidence type="ECO:0000256" key="4">
    <source>
        <dbReference type="ARBA" id="ARBA00023317"/>
    </source>
</evidence>
<dbReference type="InterPro" id="IPR003817">
    <property type="entry name" value="PS_Dcarbxylase"/>
</dbReference>
<feature type="compositionally biased region" description="Low complexity" evidence="5">
    <location>
        <begin position="8"/>
        <end position="18"/>
    </location>
</feature>
<evidence type="ECO:0000256" key="5">
    <source>
        <dbReference type="SAM" id="MobiDB-lite"/>
    </source>
</evidence>
<keyword evidence="4" id="KW-0670">Pyruvate</keyword>
<keyword evidence="2" id="KW-0865">Zymogen</keyword>
<evidence type="ECO:0000313" key="6">
    <source>
        <dbReference type="EMBL" id="QTD50132.1"/>
    </source>
</evidence>
<keyword evidence="7" id="KW-1185">Reference proteome</keyword>
<evidence type="ECO:0000256" key="3">
    <source>
        <dbReference type="ARBA" id="ARBA00023239"/>
    </source>
</evidence>